<dbReference type="InterPro" id="IPR035914">
    <property type="entry name" value="Sperma_CUB_dom_sf"/>
</dbReference>
<feature type="domain" description="Sushi" evidence="7">
    <location>
        <begin position="160"/>
        <end position="221"/>
    </location>
</feature>
<name>A0AAD3R3Y4_LATJO</name>
<keyword evidence="3" id="KW-0677">Repeat</keyword>
<evidence type="ECO:0000256" key="4">
    <source>
        <dbReference type="ARBA" id="ARBA00023157"/>
    </source>
</evidence>
<gene>
    <name evidence="8" type="ORF">AKAME5_002840500</name>
</gene>
<keyword evidence="9" id="KW-1185">Reference proteome</keyword>
<dbReference type="CDD" id="cd00033">
    <property type="entry name" value="CCP"/>
    <property type="match status" value="2"/>
</dbReference>
<dbReference type="InterPro" id="IPR000859">
    <property type="entry name" value="CUB_dom"/>
</dbReference>
<proteinExistence type="predicted"/>
<keyword evidence="2" id="KW-0732">Signal</keyword>
<feature type="domain" description="Sushi" evidence="7">
    <location>
        <begin position="1"/>
        <end position="48"/>
    </location>
</feature>
<sequence length="313" mass="34303">MVIGQDYSVGMTISFECLLGYTLLGEPSLTCLHGISRNWNHPIPRCEALCGGNITSMNGTIYSPGHPAEYPHFQDCMWTVRVPPGYGIYINFSVINTEPIYDYITVWDGPDQASPQIGQFSGNSVHEGVSTTANQILIKFHSDFSTSGFFVLHYYAYQLRTCQPPPPVANATILTDDDEFEIGDIIRYSCLPGFTLVGSEILTCRLSERLQMDGPPPVCQVTSCLSPYPTLILAPSGPQHWPPSPVSHPPVCLQSFPSSLASPSIPVTEPSTNVVSSLFFSFQYTVQPMKCFDLTVILSPGSENYLPISRCSG</sequence>
<dbReference type="CDD" id="cd00041">
    <property type="entry name" value="CUB"/>
    <property type="match status" value="1"/>
</dbReference>
<dbReference type="InterPro" id="IPR051277">
    <property type="entry name" value="SEZ6_CSMD_C4BPB_Regulators"/>
</dbReference>
<evidence type="ECO:0000256" key="1">
    <source>
        <dbReference type="ARBA" id="ARBA00022659"/>
    </source>
</evidence>
<dbReference type="Pfam" id="PF00084">
    <property type="entry name" value="Sushi"/>
    <property type="match status" value="2"/>
</dbReference>
<dbReference type="SMART" id="SM00032">
    <property type="entry name" value="CCP"/>
    <property type="match status" value="2"/>
</dbReference>
<dbReference type="PANTHER" id="PTHR45656:SF4">
    <property type="entry name" value="PROTEIN CBR-CLEC-78"/>
    <property type="match status" value="1"/>
</dbReference>
<organism evidence="8 9">
    <name type="scientific">Lates japonicus</name>
    <name type="common">Japanese lates</name>
    <dbReference type="NCBI Taxonomy" id="270547"/>
    <lineage>
        <taxon>Eukaryota</taxon>
        <taxon>Metazoa</taxon>
        <taxon>Chordata</taxon>
        <taxon>Craniata</taxon>
        <taxon>Vertebrata</taxon>
        <taxon>Euteleostomi</taxon>
        <taxon>Actinopterygii</taxon>
        <taxon>Neopterygii</taxon>
        <taxon>Teleostei</taxon>
        <taxon>Neoteleostei</taxon>
        <taxon>Acanthomorphata</taxon>
        <taxon>Carangaria</taxon>
        <taxon>Carangaria incertae sedis</taxon>
        <taxon>Centropomidae</taxon>
        <taxon>Lates</taxon>
    </lineage>
</organism>
<evidence type="ECO:0000259" key="6">
    <source>
        <dbReference type="PROSITE" id="PS01180"/>
    </source>
</evidence>
<dbReference type="PANTHER" id="PTHR45656">
    <property type="entry name" value="PROTEIN CBR-CLEC-78"/>
    <property type="match status" value="1"/>
</dbReference>
<dbReference type="InterPro" id="IPR000436">
    <property type="entry name" value="Sushi_SCR_CCP_dom"/>
</dbReference>
<dbReference type="PROSITE" id="PS50923">
    <property type="entry name" value="SUSHI"/>
    <property type="match status" value="2"/>
</dbReference>
<dbReference type="Gene3D" id="2.60.120.290">
    <property type="entry name" value="Spermadhesin, CUB domain"/>
    <property type="match status" value="1"/>
</dbReference>
<comment type="caution">
    <text evidence="8">The sequence shown here is derived from an EMBL/GenBank/DDBJ whole genome shotgun (WGS) entry which is preliminary data.</text>
</comment>
<reference evidence="8" key="1">
    <citation type="submission" date="2022-08" db="EMBL/GenBank/DDBJ databases">
        <title>Genome sequencing of akame (Lates japonicus).</title>
        <authorList>
            <person name="Hashiguchi Y."/>
            <person name="Takahashi H."/>
        </authorList>
    </citation>
    <scope>NUCLEOTIDE SEQUENCE</scope>
    <source>
        <strain evidence="8">Kochi</strain>
    </source>
</reference>
<comment type="caution">
    <text evidence="5">Lacks conserved residue(s) required for the propagation of feature annotation.</text>
</comment>
<evidence type="ECO:0000256" key="3">
    <source>
        <dbReference type="ARBA" id="ARBA00022737"/>
    </source>
</evidence>
<dbReference type="FunFam" id="2.60.120.290:FF:000001">
    <property type="entry name" value="CUB and sushi domain-containing protein 3 isoform X1"/>
    <property type="match status" value="1"/>
</dbReference>
<dbReference type="Proteomes" id="UP001279410">
    <property type="component" value="Unassembled WGS sequence"/>
</dbReference>
<dbReference type="SUPFAM" id="SSF57535">
    <property type="entry name" value="Complement control module/SCR domain"/>
    <property type="match status" value="2"/>
</dbReference>
<keyword evidence="4" id="KW-1015">Disulfide bond</keyword>
<keyword evidence="1 5" id="KW-0768">Sushi</keyword>
<evidence type="ECO:0000313" key="8">
    <source>
        <dbReference type="EMBL" id="GLD54105.1"/>
    </source>
</evidence>
<dbReference type="Pfam" id="PF00431">
    <property type="entry name" value="CUB"/>
    <property type="match status" value="1"/>
</dbReference>
<evidence type="ECO:0000313" key="9">
    <source>
        <dbReference type="Proteomes" id="UP001279410"/>
    </source>
</evidence>
<dbReference type="Gene3D" id="2.10.70.10">
    <property type="entry name" value="Complement Module, domain 1"/>
    <property type="match status" value="2"/>
</dbReference>
<dbReference type="AlphaFoldDB" id="A0AAD3R3Y4"/>
<evidence type="ECO:0000259" key="7">
    <source>
        <dbReference type="PROSITE" id="PS50923"/>
    </source>
</evidence>
<dbReference type="SUPFAM" id="SSF49854">
    <property type="entry name" value="Spermadhesin, CUB domain"/>
    <property type="match status" value="1"/>
</dbReference>
<dbReference type="EMBL" id="BRZM01004020">
    <property type="protein sequence ID" value="GLD54105.1"/>
    <property type="molecule type" value="Genomic_DNA"/>
</dbReference>
<evidence type="ECO:0000256" key="5">
    <source>
        <dbReference type="PROSITE-ProRule" id="PRU00302"/>
    </source>
</evidence>
<dbReference type="SMART" id="SM00042">
    <property type="entry name" value="CUB"/>
    <property type="match status" value="1"/>
</dbReference>
<feature type="domain" description="CUB" evidence="6">
    <location>
        <begin position="50"/>
        <end position="156"/>
    </location>
</feature>
<accession>A0AAD3R3Y4</accession>
<dbReference type="PROSITE" id="PS01180">
    <property type="entry name" value="CUB"/>
    <property type="match status" value="1"/>
</dbReference>
<dbReference type="InterPro" id="IPR035976">
    <property type="entry name" value="Sushi/SCR/CCP_sf"/>
</dbReference>
<evidence type="ECO:0000256" key="2">
    <source>
        <dbReference type="ARBA" id="ARBA00022729"/>
    </source>
</evidence>
<protein>
    <submittedName>
        <fullName evidence="8">CUB and sushi domain-containing protein 3-like protein</fullName>
    </submittedName>
</protein>